<protein>
    <submittedName>
        <fullName evidence="3">Putative virion core protein (Lumpy skin disease virus)</fullName>
    </submittedName>
</protein>
<dbReference type="SUPFAM" id="SSF117892">
    <property type="entry name" value="Band 7/SPFH domain"/>
    <property type="match status" value="1"/>
</dbReference>
<dbReference type="eggNOG" id="COG1198">
    <property type="taxonomic scope" value="Bacteria"/>
</dbReference>
<reference evidence="3 4" key="2">
    <citation type="journal article" date="2015" name="J. Bacteriol.">
        <title>Genomic, proteomic, and biochemical analysis of the organohalide respiratory pathway in Desulfitobacterium dehalogenans.</title>
        <authorList>
            <person name="Kruse T."/>
            <person name="van de Pas B.A."/>
            <person name="Atteia A."/>
            <person name="Krab K."/>
            <person name="Hagen W.R."/>
            <person name="Goodwin L."/>
            <person name="Chain P."/>
            <person name="Boeren S."/>
            <person name="Maphosa F."/>
            <person name="Schraa G."/>
            <person name="de Vos W.M."/>
            <person name="van der Oost J."/>
            <person name="Smidt H."/>
            <person name="Stams A.J."/>
        </authorList>
    </citation>
    <scope>NUCLEOTIDE SEQUENCE [LARGE SCALE GENOMIC DNA]</scope>
    <source>
        <strain evidence="4">ATCC 51507 / DSM 9161 / JW/IU-DC1</strain>
    </source>
</reference>
<dbReference type="OrthoDB" id="9788304at2"/>
<name>I4A500_DESDJ</name>
<dbReference type="Proteomes" id="UP000006053">
    <property type="component" value="Chromosome"/>
</dbReference>
<evidence type="ECO:0000259" key="1">
    <source>
        <dbReference type="Pfam" id="PF12773"/>
    </source>
</evidence>
<dbReference type="KEGG" id="ddh:Desde_0581"/>
<dbReference type="CDD" id="cd03408">
    <property type="entry name" value="SPFH_like_u1"/>
    <property type="match status" value="1"/>
</dbReference>
<evidence type="ECO:0000259" key="2">
    <source>
        <dbReference type="Pfam" id="PF13421"/>
    </source>
</evidence>
<evidence type="ECO:0000313" key="3">
    <source>
        <dbReference type="EMBL" id="AFL99034.1"/>
    </source>
</evidence>
<feature type="domain" description="DZANK-type" evidence="1">
    <location>
        <begin position="301"/>
        <end position="355"/>
    </location>
</feature>
<dbReference type="Pfam" id="PF12773">
    <property type="entry name" value="DZR"/>
    <property type="match status" value="2"/>
</dbReference>
<proteinExistence type="predicted"/>
<gene>
    <name evidence="3" type="ordered locus">Desde_0581</name>
</gene>
<reference evidence="4" key="1">
    <citation type="submission" date="2012-06" db="EMBL/GenBank/DDBJ databases">
        <title>Complete sequence of Desulfitobacterium dehalogenans ATCC 51507.</title>
        <authorList>
            <person name="Lucas S."/>
            <person name="Han J."/>
            <person name="Lapidus A."/>
            <person name="Cheng J.-F."/>
            <person name="Goodwin L."/>
            <person name="Pitluck S."/>
            <person name="Peters L."/>
            <person name="Ovchinnikova G."/>
            <person name="Teshima H."/>
            <person name="Detter J.C."/>
            <person name="Han C."/>
            <person name="Tapia R."/>
            <person name="Land M."/>
            <person name="Hauser L."/>
            <person name="Kyrpides N."/>
            <person name="Ivanova N."/>
            <person name="Pagani I."/>
            <person name="Kruse T."/>
            <person name="de Vos W.M."/>
            <person name="Smidt H."/>
            <person name="Woyke T."/>
        </authorList>
    </citation>
    <scope>NUCLEOTIDE SEQUENCE [LARGE SCALE GENOMIC DNA]</scope>
    <source>
        <strain evidence="4">ATCC 51507 / DSM 9161 / JW/IU-DC1</strain>
    </source>
</reference>
<dbReference type="STRING" id="756499.Desde_0581"/>
<organism evidence="3 4">
    <name type="scientific">Desulfitobacterium dehalogenans (strain ATCC 51507 / DSM 9161 / JW/IU-DC1)</name>
    <dbReference type="NCBI Taxonomy" id="756499"/>
    <lineage>
        <taxon>Bacteria</taxon>
        <taxon>Bacillati</taxon>
        <taxon>Bacillota</taxon>
        <taxon>Clostridia</taxon>
        <taxon>Eubacteriales</taxon>
        <taxon>Desulfitobacteriaceae</taxon>
        <taxon>Desulfitobacterium</taxon>
    </lineage>
</organism>
<evidence type="ECO:0000313" key="4">
    <source>
        <dbReference type="Proteomes" id="UP000006053"/>
    </source>
</evidence>
<feature type="domain" description="DZANK-type" evidence="1">
    <location>
        <begin position="386"/>
        <end position="429"/>
    </location>
</feature>
<feature type="domain" description="SPFH" evidence="2">
    <location>
        <begin position="21"/>
        <end position="217"/>
    </location>
</feature>
<dbReference type="HOGENOM" id="CLU_037108_1_0_9"/>
<dbReference type="eggNOG" id="COG4260">
    <property type="taxonomic scope" value="Bacteria"/>
</dbReference>
<dbReference type="RefSeq" id="WP_014792528.1">
    <property type="nucleotide sequence ID" value="NC_018017.1"/>
</dbReference>
<dbReference type="InterPro" id="IPR036013">
    <property type="entry name" value="Band_7/SPFH_dom_sf"/>
</dbReference>
<dbReference type="Pfam" id="PF13421">
    <property type="entry name" value="Band_7_1"/>
    <property type="match status" value="1"/>
</dbReference>
<sequence length="432" mass="47707">MAIVEVVKYNGQPDVLAWKYPNEELGTWTQVIVNESQEAILFKEGKALDLFTSGRHTLETANIPILNNIVNLPFGGRSPFTAEVWFINKLYLLDIKWGTPSPIQLQDPKYKIFAPLRAFGQFGIQICDSRKFLVKLVGTLPRLDKENIVKFFRGLYLTKAKDAISSYLVKKQISVLEINAYLEELSDFLKERTGPVLEEYGIKLINFYVNDINVSEEDAGVKKLKDALAKRAEMDIVGYNYVQERSFDTLEGAATNPSSGQAGLMGAGIGLGMGVGVGGTLGQQVGSMANNTINIRDMKKCPKCNNEVASNQRFCGYCGHDTQQLAEPSIESDKVTCSSCGKEYSKNVKFCPECGDIYTPCKYCGADLKDRADKCHVCGRETPSLCPKCGTSIEKNAKFCPECGESLIKKCPKCNCEIQGSTKFCPECGNKV</sequence>
<accession>I4A500</accession>
<keyword evidence="4" id="KW-1185">Reference proteome</keyword>
<dbReference type="InterPro" id="IPR033880">
    <property type="entry name" value="SPFH_YdjI"/>
</dbReference>
<dbReference type="PANTHER" id="PTHR37826:SF2">
    <property type="entry name" value="ZINC-RIBBON DOMAIN-CONTAINING PROTEIN"/>
    <property type="match status" value="1"/>
</dbReference>
<dbReference type="InterPro" id="IPR025874">
    <property type="entry name" value="DZR"/>
</dbReference>
<dbReference type="EMBL" id="CP003348">
    <property type="protein sequence ID" value="AFL99034.1"/>
    <property type="molecule type" value="Genomic_DNA"/>
</dbReference>
<dbReference type="PANTHER" id="PTHR37826">
    <property type="entry name" value="FLOTILLIN BAND_7_5 DOMAIN PROTEIN"/>
    <property type="match status" value="1"/>
</dbReference>
<dbReference type="AlphaFoldDB" id="I4A500"/>